<protein>
    <submittedName>
        <fullName evidence="1">Uncharacterized protein</fullName>
    </submittedName>
</protein>
<dbReference type="Pfam" id="PF23835">
    <property type="entry name" value="DUF7205"/>
    <property type="match status" value="1"/>
</dbReference>
<dbReference type="Proteomes" id="UP000241876">
    <property type="component" value="Genome"/>
</dbReference>
<reference evidence="1 2" key="1">
    <citation type="submission" date="2017-09" db="EMBL/GenBank/DDBJ databases">
        <title>Complete genome sequence of bacteriophage (DU_PP_II) infecting Pectobacterium spp.</title>
        <authorList>
            <person name="Park T.-H."/>
        </authorList>
    </citation>
    <scope>NUCLEOTIDE SEQUENCE [LARGE SCALE GENOMIC DNA]</scope>
</reference>
<gene>
    <name evidence="1" type="ORF">P2B40kb_p022</name>
</gene>
<evidence type="ECO:0000313" key="2">
    <source>
        <dbReference type="Proteomes" id="UP000241876"/>
    </source>
</evidence>
<name>A0A2D2W5V5_9CAUD</name>
<evidence type="ECO:0000313" key="1">
    <source>
        <dbReference type="EMBL" id="ATS93689.1"/>
    </source>
</evidence>
<dbReference type="InterPro" id="IPR055629">
    <property type="entry name" value="DUF7205"/>
</dbReference>
<organism evidence="1 2">
    <name type="scientific">Pectobacterium phage DU_PP_II</name>
    <dbReference type="NCBI Taxonomy" id="2041489"/>
    <lineage>
        <taxon>Viruses</taxon>
        <taxon>Duplodnaviria</taxon>
        <taxon>Heunggongvirae</taxon>
        <taxon>Uroviricota</taxon>
        <taxon>Caudoviricetes</taxon>
        <taxon>Autographivirales</taxon>
        <taxon>Autotranscriptaviridae</taxon>
        <taxon>Studiervirinae</taxon>
        <taxon>Unyawovirus</taxon>
        <taxon>Unyawovirus DUPPII</taxon>
    </lineage>
</organism>
<accession>A0A2D2W5V5</accession>
<sequence>MVKDFMGNPVEVGDTVIFTAYNGVGLSKGIVEKVNKVTVEVRYAAGRYGTTRKGAGYFFKVEPKEVTNG</sequence>
<dbReference type="EMBL" id="MF979561">
    <property type="protein sequence ID" value="ATS93689.1"/>
    <property type="molecule type" value="Genomic_DNA"/>
</dbReference>
<proteinExistence type="predicted"/>
<keyword evidence="2" id="KW-1185">Reference proteome</keyword>